<dbReference type="SUPFAM" id="SSF49265">
    <property type="entry name" value="Fibronectin type III"/>
    <property type="match status" value="1"/>
</dbReference>
<feature type="chain" id="PRO_5039371130" evidence="2">
    <location>
        <begin position="23"/>
        <end position="545"/>
    </location>
</feature>
<feature type="signal peptide" evidence="2">
    <location>
        <begin position="1"/>
        <end position="22"/>
    </location>
</feature>
<keyword evidence="4" id="KW-1185">Reference proteome</keyword>
<dbReference type="CDD" id="cd00063">
    <property type="entry name" value="FN3"/>
    <property type="match status" value="1"/>
</dbReference>
<evidence type="ECO:0000256" key="2">
    <source>
        <dbReference type="SAM" id="SignalP"/>
    </source>
</evidence>
<comment type="caution">
    <text evidence="3">The sequence shown here is derived from an EMBL/GenBank/DDBJ whole genome shotgun (WGS) entry which is preliminary data.</text>
</comment>
<proteinExistence type="predicted"/>
<keyword evidence="2" id="KW-0732">Signal</keyword>
<evidence type="ECO:0000313" key="4">
    <source>
        <dbReference type="Proteomes" id="UP000474676"/>
    </source>
</evidence>
<protein>
    <submittedName>
        <fullName evidence="3">Fibronectin type III domain-containing protein</fullName>
    </submittedName>
</protein>
<name>A0A6L5Y8C6_9FIRM</name>
<gene>
    <name evidence="3" type="ORF">FYJ64_07470</name>
</gene>
<sequence>MMTKKLLTALVLTAGLMLPAGAWGKTSGDSAAFQNDSAMYAVSRVHGDTVVLRWSRRNFADGYEVSWGSSQNPADGRIIRLREKKLTSIRIRRLKNANSLRFRIRCYRITGGEKLVSPWIETEKQTRIAGFCDVKQTDIRAKKNSVVLSWKGRREKKGGGSGNYVVYRREKGESVWHAVGSVTDEGSSGQIRFTDTHPLKNRSAEYTVRHRQIFITTRPDRVDTGLQPAENAPSNQFLFRQGIQSDAAKKKTGGETDGGKRKGASADRQMKWEPGQRVTYLKKKGRALNVRALAGKKLWGYYTTQGACSDGNYVYMAFVLRRDNYRYAKIMKIRLRDLTCVRVSDRLAIGHANDMTYDPERGELITTACNKGTGSRLYVDRISASNLKHLTRTKIRIPDSVRGAGSARLRSVRGFSAVQYDGKSRRFYLKIWGQRAFFVLDRDFRIKSYFITPGVRQDVTAQGISMHKGKFLRAYSKAQSSDRNLVICSDGTGGKPKTVRLRVTGELESLFPVGEELYGTVHRRYRDCGGRDRVFSYIIRIDSKK</sequence>
<dbReference type="InterPro" id="IPR036116">
    <property type="entry name" value="FN3_sf"/>
</dbReference>
<accession>A0A6L5Y8C6</accession>
<feature type="region of interest" description="Disordered" evidence="1">
    <location>
        <begin position="247"/>
        <end position="269"/>
    </location>
</feature>
<dbReference type="GeneID" id="303115162"/>
<dbReference type="Proteomes" id="UP000474676">
    <property type="component" value="Unassembled WGS sequence"/>
</dbReference>
<dbReference type="RefSeq" id="WP_154574565.1">
    <property type="nucleotide sequence ID" value="NZ_VUMZ01000006.1"/>
</dbReference>
<reference evidence="3 4" key="1">
    <citation type="submission" date="2019-08" db="EMBL/GenBank/DDBJ databases">
        <title>In-depth cultivation of the pig gut microbiome towards novel bacterial diversity and tailored functional studies.</title>
        <authorList>
            <person name="Wylensek D."/>
            <person name="Hitch T.C.A."/>
            <person name="Clavel T."/>
        </authorList>
    </citation>
    <scope>NUCLEOTIDE SEQUENCE [LARGE SCALE GENOMIC DNA]</scope>
    <source>
        <strain evidence="3 4">WCA-MUC-591-APC-3H</strain>
    </source>
</reference>
<dbReference type="InterPro" id="IPR003961">
    <property type="entry name" value="FN3_dom"/>
</dbReference>
<dbReference type="AlphaFoldDB" id="A0A6L5Y8C6"/>
<evidence type="ECO:0000256" key="1">
    <source>
        <dbReference type="SAM" id="MobiDB-lite"/>
    </source>
</evidence>
<organism evidence="3 4">
    <name type="scientific">Hornefia butyriciproducens</name>
    <dbReference type="NCBI Taxonomy" id="2652293"/>
    <lineage>
        <taxon>Bacteria</taxon>
        <taxon>Bacillati</taxon>
        <taxon>Bacillota</taxon>
        <taxon>Clostridia</taxon>
        <taxon>Peptostreptococcales</taxon>
        <taxon>Anaerovoracaceae</taxon>
        <taxon>Hornefia</taxon>
    </lineage>
</organism>
<dbReference type="EMBL" id="VUMZ01000006">
    <property type="protein sequence ID" value="MST52147.1"/>
    <property type="molecule type" value="Genomic_DNA"/>
</dbReference>
<evidence type="ECO:0000313" key="3">
    <source>
        <dbReference type="EMBL" id="MST52147.1"/>
    </source>
</evidence>